<sequence>MSAPHRTALRFVPIVAAVALLASGCATPVGGAATPAPTETSASPEATPTATPTPLETRAPAAEIALPASCDELFTGDLRAMLEADIAPLNDPGVTMYSTENAEALTLLDSGVPNLRCTWGRPSDRGIATTVALVSDEQAQQIADALTTAGFGSEPGDDGEYFRTSQKMLSMDDEVVELGETHFLRGNAWIATRWINYGPESYTPGIVAALWQ</sequence>
<feature type="chain" id="PRO_5040727122" evidence="2">
    <location>
        <begin position="32"/>
        <end position="212"/>
    </location>
</feature>
<protein>
    <submittedName>
        <fullName evidence="3">Uncharacterized protein</fullName>
    </submittedName>
</protein>
<dbReference type="AlphaFoldDB" id="A0A9W6HG49"/>
<dbReference type="RefSeq" id="WP_210007377.1">
    <property type="nucleotide sequence ID" value="NZ_BSEO01000005.1"/>
</dbReference>
<keyword evidence="4" id="KW-1185">Reference proteome</keyword>
<evidence type="ECO:0000256" key="1">
    <source>
        <dbReference type="SAM" id="MobiDB-lite"/>
    </source>
</evidence>
<feature type="region of interest" description="Disordered" evidence="1">
    <location>
        <begin position="31"/>
        <end position="55"/>
    </location>
</feature>
<evidence type="ECO:0000313" key="4">
    <source>
        <dbReference type="Proteomes" id="UP001142317"/>
    </source>
</evidence>
<gene>
    <name evidence="3" type="ORF">GCM10017586_15620</name>
</gene>
<keyword evidence="2" id="KW-0732">Signal</keyword>
<feature type="signal peptide" evidence="2">
    <location>
        <begin position="1"/>
        <end position="31"/>
    </location>
</feature>
<reference evidence="3" key="2">
    <citation type="submission" date="2023-01" db="EMBL/GenBank/DDBJ databases">
        <authorList>
            <person name="Sun Q."/>
            <person name="Evtushenko L."/>
        </authorList>
    </citation>
    <scope>NUCLEOTIDE SEQUENCE</scope>
    <source>
        <strain evidence="3">VKM Ac-1447</strain>
    </source>
</reference>
<dbReference type="PROSITE" id="PS51257">
    <property type="entry name" value="PROKAR_LIPOPROTEIN"/>
    <property type="match status" value="1"/>
</dbReference>
<dbReference type="EMBL" id="BSEO01000005">
    <property type="protein sequence ID" value="GLJ79880.1"/>
    <property type="molecule type" value="Genomic_DNA"/>
</dbReference>
<organism evidence="3 4">
    <name type="scientific">Microbacterium imperiale</name>
    <dbReference type="NCBI Taxonomy" id="33884"/>
    <lineage>
        <taxon>Bacteria</taxon>
        <taxon>Bacillati</taxon>
        <taxon>Actinomycetota</taxon>
        <taxon>Actinomycetes</taxon>
        <taxon>Micrococcales</taxon>
        <taxon>Microbacteriaceae</taxon>
        <taxon>Microbacterium</taxon>
    </lineage>
</organism>
<name>A0A9W6HG49_9MICO</name>
<evidence type="ECO:0000256" key="2">
    <source>
        <dbReference type="SAM" id="SignalP"/>
    </source>
</evidence>
<accession>A0A9W6HG49</accession>
<evidence type="ECO:0000313" key="3">
    <source>
        <dbReference type="EMBL" id="GLJ79880.1"/>
    </source>
</evidence>
<reference evidence="3" key="1">
    <citation type="journal article" date="2014" name="Int. J. Syst. Evol. Microbiol.">
        <title>Complete genome sequence of Corynebacterium casei LMG S-19264T (=DSM 44701T), isolated from a smear-ripened cheese.</title>
        <authorList>
            <consortium name="US DOE Joint Genome Institute (JGI-PGF)"/>
            <person name="Walter F."/>
            <person name="Albersmeier A."/>
            <person name="Kalinowski J."/>
            <person name="Ruckert C."/>
        </authorList>
    </citation>
    <scope>NUCLEOTIDE SEQUENCE</scope>
    <source>
        <strain evidence="3">VKM Ac-1447</strain>
    </source>
</reference>
<proteinExistence type="predicted"/>
<comment type="caution">
    <text evidence="3">The sequence shown here is derived from an EMBL/GenBank/DDBJ whole genome shotgun (WGS) entry which is preliminary data.</text>
</comment>
<dbReference type="Proteomes" id="UP001142317">
    <property type="component" value="Unassembled WGS sequence"/>
</dbReference>